<feature type="transmembrane region" description="Helical" evidence="5">
    <location>
        <begin position="295"/>
        <end position="319"/>
    </location>
</feature>
<dbReference type="InterPro" id="IPR051328">
    <property type="entry name" value="T7SS_ABC-Transporter"/>
</dbReference>
<keyword evidence="3 5" id="KW-1133">Transmembrane helix</keyword>
<keyword evidence="2 5" id="KW-0812">Transmembrane</keyword>
<dbReference type="PANTHER" id="PTHR43077:SF5">
    <property type="entry name" value="PHAGE INFECTION PROTEIN"/>
    <property type="match status" value="1"/>
</dbReference>
<feature type="transmembrane region" description="Helical" evidence="5">
    <location>
        <begin position="232"/>
        <end position="252"/>
    </location>
</feature>
<evidence type="ECO:0000256" key="5">
    <source>
        <dbReference type="SAM" id="Phobius"/>
    </source>
</evidence>
<dbReference type="InterPro" id="IPR013525">
    <property type="entry name" value="ABC2_TM"/>
</dbReference>
<dbReference type="PANTHER" id="PTHR43077">
    <property type="entry name" value="TRANSPORT PERMEASE YVFS-RELATED"/>
    <property type="match status" value="1"/>
</dbReference>
<evidence type="ECO:0000259" key="6">
    <source>
        <dbReference type="Pfam" id="PF12698"/>
    </source>
</evidence>
<dbReference type="RefSeq" id="WP_141053398.1">
    <property type="nucleotide sequence ID" value="NZ_CP018176.1"/>
</dbReference>
<evidence type="ECO:0000256" key="4">
    <source>
        <dbReference type="ARBA" id="ARBA00023136"/>
    </source>
</evidence>
<dbReference type="AlphaFoldDB" id="A0A3Q8C9H8"/>
<feature type="transmembrane region" description="Helical" evidence="5">
    <location>
        <begin position="391"/>
        <end position="411"/>
    </location>
</feature>
<dbReference type="Gene3D" id="3.40.1710.10">
    <property type="entry name" value="abc type-2 transporter like domain"/>
    <property type="match status" value="1"/>
</dbReference>
<evidence type="ECO:0000256" key="3">
    <source>
        <dbReference type="ARBA" id="ARBA00022989"/>
    </source>
</evidence>
<sequence>MWKILRSRNFWLYTVLLFVVIGFFSFAQVASRNSLKVKKLPVALVNNSDKQYSKNLVKQLKEKFSSSESQIKFINVKNTSILNKGFTNKKYYAALVINENFDSNLSLQQNYLKGLIIQEKLSKISNQAILQSAQTKLQAEFAKKAVANLPKSGKVTVIINQGMNTQAAQVLTIALPKLMTGLNQGIAKKMKTVIQKNGISLNSSEWQSISNPIQSQMKIKNKIPEKSVSGTAPMIIVVLAWISSLIGSMLLWREHKKHSKNNKFSLVLINSQIITGAVMTLIASLSIYFFSSVIFGLPITNVSTFLTILAFNVFIFYLLQTCVLDWLGFAGWPLIIVIWLLSAGTISYAPEMLSPLFRQGVYSWTPMRFSMDMFTNNLYIHGSSVTTQTDFIVLSLIGVAALGLIYLSSFLKRKEK</sequence>
<feature type="transmembrane region" description="Helical" evidence="5">
    <location>
        <begin position="264"/>
        <end position="289"/>
    </location>
</feature>
<name>A0A3Q8C9H8_9LACO</name>
<protein>
    <recommendedName>
        <fullName evidence="6">ABC-2 type transporter transmembrane domain-containing protein</fullName>
    </recommendedName>
</protein>
<feature type="transmembrane region" description="Helical" evidence="5">
    <location>
        <begin position="326"/>
        <end position="349"/>
    </location>
</feature>
<accession>A0A3Q8C9H8</accession>
<dbReference type="Pfam" id="PF12698">
    <property type="entry name" value="ABC2_membrane_3"/>
    <property type="match status" value="1"/>
</dbReference>
<feature type="domain" description="ABC-2 type transporter transmembrane" evidence="6">
    <location>
        <begin position="10"/>
        <end position="406"/>
    </location>
</feature>
<keyword evidence="4 5" id="KW-0472">Membrane</keyword>
<evidence type="ECO:0000313" key="8">
    <source>
        <dbReference type="Proteomes" id="UP000314960"/>
    </source>
</evidence>
<evidence type="ECO:0000256" key="2">
    <source>
        <dbReference type="ARBA" id="ARBA00022692"/>
    </source>
</evidence>
<evidence type="ECO:0000256" key="1">
    <source>
        <dbReference type="ARBA" id="ARBA00004141"/>
    </source>
</evidence>
<proteinExistence type="predicted"/>
<dbReference type="GO" id="GO:0140359">
    <property type="term" value="F:ABC-type transporter activity"/>
    <property type="evidence" value="ECO:0007669"/>
    <property type="project" value="InterPro"/>
</dbReference>
<evidence type="ECO:0000313" key="7">
    <source>
        <dbReference type="EMBL" id="AUJ29715.1"/>
    </source>
</evidence>
<dbReference type="EMBL" id="CP018176">
    <property type="protein sequence ID" value="AUJ29715.1"/>
    <property type="molecule type" value="Genomic_DNA"/>
</dbReference>
<dbReference type="KEGG" id="lhw:BSQ49_05600"/>
<comment type="subcellular location">
    <subcellularLocation>
        <location evidence="1">Membrane</location>
        <topology evidence="1">Multi-pass membrane protein</topology>
    </subcellularLocation>
</comment>
<reference evidence="7 8" key="1">
    <citation type="submission" date="2016-11" db="EMBL/GenBank/DDBJ databases">
        <title>Interaction between Lactobacillus species and yeast in water kefir.</title>
        <authorList>
            <person name="Behr J."/>
            <person name="Xu D."/>
            <person name="Vogel R.F."/>
        </authorList>
    </citation>
    <scope>NUCLEOTIDE SEQUENCE [LARGE SCALE GENOMIC DNA]</scope>
    <source>
        <strain evidence="7 8">TMW 1.1822</strain>
    </source>
</reference>
<dbReference type="GO" id="GO:0016020">
    <property type="term" value="C:membrane"/>
    <property type="evidence" value="ECO:0007669"/>
    <property type="project" value="UniProtKB-SubCell"/>
</dbReference>
<gene>
    <name evidence="7" type="ORF">BSQ49_05600</name>
</gene>
<organism evidence="7 8">
    <name type="scientific">Liquorilactobacillus hordei</name>
    <dbReference type="NCBI Taxonomy" id="468911"/>
    <lineage>
        <taxon>Bacteria</taxon>
        <taxon>Bacillati</taxon>
        <taxon>Bacillota</taxon>
        <taxon>Bacilli</taxon>
        <taxon>Lactobacillales</taxon>
        <taxon>Lactobacillaceae</taxon>
        <taxon>Liquorilactobacillus</taxon>
    </lineage>
</organism>
<dbReference type="Proteomes" id="UP000314960">
    <property type="component" value="Chromosome"/>
</dbReference>